<dbReference type="OrthoDB" id="9757876at2"/>
<feature type="transmembrane region" description="Helical" evidence="1">
    <location>
        <begin position="524"/>
        <end position="545"/>
    </location>
</feature>
<dbReference type="SUPFAM" id="SSF82693">
    <property type="entry name" value="Multidrug efflux transporter AcrB pore domain, PN1, PN2, PC1 and PC2 subdomains"/>
    <property type="match status" value="3"/>
</dbReference>
<dbReference type="GO" id="GO:0042910">
    <property type="term" value="F:xenobiotic transmembrane transporter activity"/>
    <property type="evidence" value="ECO:0007669"/>
    <property type="project" value="TreeGrafter"/>
</dbReference>
<name>A0A366K587_CYTFI</name>
<gene>
    <name evidence="2" type="ORF">DFO70_101255</name>
</gene>
<keyword evidence="1" id="KW-1133">Transmembrane helix</keyword>
<dbReference type="SUPFAM" id="SSF82714">
    <property type="entry name" value="Multidrug efflux transporter AcrB TolC docking domain, DN and DC subdomains"/>
    <property type="match status" value="1"/>
</dbReference>
<feature type="transmembrane region" description="Helical" evidence="1">
    <location>
        <begin position="979"/>
        <end position="1008"/>
    </location>
</feature>
<organism evidence="2 3">
    <name type="scientific">Cytobacillus firmus</name>
    <name type="common">Bacillus firmus</name>
    <dbReference type="NCBI Taxonomy" id="1399"/>
    <lineage>
        <taxon>Bacteria</taxon>
        <taxon>Bacillati</taxon>
        <taxon>Bacillota</taxon>
        <taxon>Bacilli</taxon>
        <taxon>Bacillales</taxon>
        <taxon>Bacillaceae</taxon>
        <taxon>Cytobacillus</taxon>
    </lineage>
</organism>
<feature type="transmembrane region" description="Helical" evidence="1">
    <location>
        <begin position="453"/>
        <end position="477"/>
    </location>
</feature>
<feature type="transmembrane region" description="Helical" evidence="1">
    <location>
        <begin position="354"/>
        <end position="372"/>
    </location>
</feature>
<evidence type="ECO:0000313" key="3">
    <source>
        <dbReference type="Proteomes" id="UP000252731"/>
    </source>
</evidence>
<feature type="transmembrane region" description="Helical" evidence="1">
    <location>
        <begin position="906"/>
        <end position="931"/>
    </location>
</feature>
<dbReference type="Gene3D" id="3.30.70.1320">
    <property type="entry name" value="Multidrug efflux transporter AcrB pore domain like"/>
    <property type="match status" value="1"/>
</dbReference>
<comment type="caution">
    <text evidence="2">The sequence shown here is derived from an EMBL/GenBank/DDBJ whole genome shotgun (WGS) entry which is preliminary data.</text>
</comment>
<dbReference type="Gene3D" id="3.30.70.1440">
    <property type="entry name" value="Multidrug efflux transporter AcrB pore domain"/>
    <property type="match status" value="1"/>
</dbReference>
<feature type="transmembrane region" description="Helical" evidence="1">
    <location>
        <begin position="878"/>
        <end position="900"/>
    </location>
</feature>
<dbReference type="PANTHER" id="PTHR32063">
    <property type="match status" value="1"/>
</dbReference>
<dbReference type="InterPro" id="IPR001036">
    <property type="entry name" value="Acrflvin-R"/>
</dbReference>
<feature type="transmembrane region" description="Helical" evidence="1">
    <location>
        <begin position="852"/>
        <end position="871"/>
    </location>
</feature>
<feature type="transmembrane region" description="Helical" evidence="1">
    <location>
        <begin position="326"/>
        <end position="347"/>
    </location>
</feature>
<sequence length="1020" mass="110984">MLEWILKRSKIILILFLLFVIVGAFTFLQLPQREIPETAINIGTVNTVYPGATVDSVERNITNPIETKLQSIDGIEEISSSSAAGFSAIIVTVSDGEDKKEVFSNIRQAVSDAAAGFPEEAFEPEINESNVKMPIVSYHLTSDSIDNLLPLQDELARWKEEVESLKGVEGVTIKGLAEEEIAIQLDPESLKEKGIILPDVIEAINEEYYPAPIGKQEINSEIVQLTVDHFTTEDELENVFAGKTPQGESVVLGDIANVEIVQKEKGDIVTFKGKPSISFTAFVEAGQDIPSVDESVSEKMEELSKSLPENVGIENYYSQAHLVTEIFDGLFLSLAISVIAVILTTALGLTVSGAFVVALAIPISVLIGLIPLPVSGVDLNQISVIGAIIALGILVDDSIVVNDNIQRRYKLGDNALKGAINGTKEIWVSIVTSSLAIVFTFLPLIFLSGGNGAFIRALPTVLITTILASTLVALIFVPMMRYMMYSRTSRKVPDAPGLLGKPLNKSADLYADKLLKSISKKPKLVSFLGLIVTTAILGLALLTPFEFFPAADREEVTIDVSLPIGTTLEETAEELENIEKMLLSDKGVKETSVFAGTGLPNLFNSSLNVTGSNTGQIVARVDRESQTAQGLIDDWSPILREKYPDSEIFMETIQQGPPAGAPVTVTVKGPELEKLLELRDNLSREMNEAGADFVVDNIGSMEPTLKYVPKRELLEEYGITVNEISEQIRLVTEGIPLKAFDNGVVKRDMSILLGEKGAELDLSKLEIPAESTQGGPPAMISADTLVEEERTEEIQRIPHQNGERAITIRAFPKDEKTFKETVQNLVEDEREKLNDQNYSISIGGENQAQNDFFAEITVLFIIVIFLVYLLIAFQFNSLGLPFLVLVAVYLAIAGAILGLFVTQTPISFLAVMGMVSLTGIVVRNSVVLIEFMEQGLKTGMTIKEAVVEAGRVRFRPIILTALTSIVALIPVAVSGDALFTPLAITIISGILFSVILTLIIVPMMYLAFKKVPHTHAIQDQ</sequence>
<dbReference type="PRINTS" id="PR00702">
    <property type="entry name" value="ACRIFLAVINRP"/>
</dbReference>
<keyword evidence="1" id="KW-0472">Membrane</keyword>
<accession>A0A366K587</accession>
<feature type="transmembrane region" description="Helical" evidence="1">
    <location>
        <begin position="12"/>
        <end position="30"/>
    </location>
</feature>
<keyword evidence="3" id="KW-1185">Reference proteome</keyword>
<dbReference type="PANTHER" id="PTHR32063:SF0">
    <property type="entry name" value="SWARMING MOTILITY PROTEIN SWRC"/>
    <property type="match status" value="1"/>
</dbReference>
<dbReference type="EMBL" id="QNSF01000001">
    <property type="protein sequence ID" value="RBP96447.1"/>
    <property type="molecule type" value="Genomic_DNA"/>
</dbReference>
<proteinExistence type="predicted"/>
<dbReference type="Gene3D" id="3.30.70.1430">
    <property type="entry name" value="Multidrug efflux transporter AcrB pore domain"/>
    <property type="match status" value="2"/>
</dbReference>
<dbReference type="Proteomes" id="UP000252731">
    <property type="component" value="Unassembled WGS sequence"/>
</dbReference>
<dbReference type="RefSeq" id="WP_113880973.1">
    <property type="nucleotide sequence ID" value="NZ_QNSF01000001.1"/>
</dbReference>
<dbReference type="Gene3D" id="3.30.2090.10">
    <property type="entry name" value="Multidrug efflux transporter AcrB TolC docking domain, DN and DC subdomains"/>
    <property type="match status" value="2"/>
</dbReference>
<dbReference type="InterPro" id="IPR027463">
    <property type="entry name" value="AcrB_DN_DC_subdom"/>
</dbReference>
<reference evidence="2 3" key="1">
    <citation type="submission" date="2018-06" db="EMBL/GenBank/DDBJ databases">
        <title>Freshwater and sediment microbial communities from various areas in North America, analyzing microbe dynamics in response to fracking.</title>
        <authorList>
            <person name="Lamendella R."/>
        </authorList>
    </citation>
    <scope>NUCLEOTIDE SEQUENCE [LARGE SCALE GENOMIC DNA]</scope>
    <source>
        <strain evidence="2 3">14_TX</strain>
    </source>
</reference>
<dbReference type="Pfam" id="PF00873">
    <property type="entry name" value="ACR_tran"/>
    <property type="match status" value="1"/>
</dbReference>
<feature type="transmembrane region" description="Helical" evidence="1">
    <location>
        <begin position="384"/>
        <end position="405"/>
    </location>
</feature>
<keyword evidence="1" id="KW-0812">Transmembrane</keyword>
<dbReference type="SUPFAM" id="SSF82866">
    <property type="entry name" value="Multidrug efflux transporter AcrB transmembrane domain"/>
    <property type="match status" value="2"/>
</dbReference>
<feature type="transmembrane region" description="Helical" evidence="1">
    <location>
        <begin position="952"/>
        <end position="973"/>
    </location>
</feature>
<evidence type="ECO:0000256" key="1">
    <source>
        <dbReference type="SAM" id="Phobius"/>
    </source>
</evidence>
<protein>
    <submittedName>
        <fullName evidence="2">Multidrug efflux pump subunit AcrB</fullName>
    </submittedName>
</protein>
<evidence type="ECO:0000313" key="2">
    <source>
        <dbReference type="EMBL" id="RBP96447.1"/>
    </source>
</evidence>
<dbReference type="Gene3D" id="1.20.1640.10">
    <property type="entry name" value="Multidrug efflux transporter AcrB transmembrane domain"/>
    <property type="match status" value="2"/>
</dbReference>
<dbReference type="AlphaFoldDB" id="A0A366K587"/>
<dbReference type="GO" id="GO:0005886">
    <property type="term" value="C:plasma membrane"/>
    <property type="evidence" value="ECO:0007669"/>
    <property type="project" value="TreeGrafter"/>
</dbReference>
<feature type="transmembrane region" description="Helical" evidence="1">
    <location>
        <begin position="426"/>
        <end position="447"/>
    </location>
</feature>